<keyword evidence="4" id="KW-0997">Cell inner membrane</keyword>
<gene>
    <name evidence="10" type="ORF">SAMN05660918_0429</name>
</gene>
<evidence type="ECO:0000256" key="4">
    <source>
        <dbReference type="ARBA" id="ARBA00022519"/>
    </source>
</evidence>
<evidence type="ECO:0000313" key="11">
    <source>
        <dbReference type="Proteomes" id="UP000199702"/>
    </source>
</evidence>
<feature type="transmembrane region" description="Helical" evidence="9">
    <location>
        <begin position="156"/>
        <end position="178"/>
    </location>
</feature>
<evidence type="ECO:0000256" key="6">
    <source>
        <dbReference type="ARBA" id="ARBA00022989"/>
    </source>
</evidence>
<dbReference type="AlphaFoldDB" id="A0A1H6QHK1"/>
<dbReference type="GO" id="GO:0005886">
    <property type="term" value="C:plasma membrane"/>
    <property type="evidence" value="ECO:0007669"/>
    <property type="project" value="UniProtKB-SubCell"/>
</dbReference>
<keyword evidence="7 9" id="KW-0472">Membrane</keyword>
<proteinExistence type="inferred from homology"/>
<keyword evidence="6 9" id="KW-1133">Transmembrane helix</keyword>
<sequence>MVVKCDTYVIFAKEKFIYEIENKYSNSKNNISQYMEVIQGTWHWAVSGFLIGLIMLVLTYFGKTFGMSSNLRNICSLTFGKSKIEYFDFDWKEQRWNLAIALGAIVGGFLASYFLMDSPDILQINPKTIENLQQLNIDAPNGKLGPDAMFSLENLFTIKGFFILLIGGFLIGFGTPYAGGCTSGHAISGLSNLQIPSLIAVIGFFLGGLISAHFLIPLIFGS</sequence>
<keyword evidence="2" id="KW-0813">Transport</keyword>
<evidence type="ECO:0000256" key="9">
    <source>
        <dbReference type="SAM" id="Phobius"/>
    </source>
</evidence>
<dbReference type="PANTHER" id="PTHR30574">
    <property type="entry name" value="INNER MEMBRANE PROTEIN YEDE"/>
    <property type="match status" value="1"/>
</dbReference>
<dbReference type="Pfam" id="PF04143">
    <property type="entry name" value="Sulf_transp"/>
    <property type="match status" value="1"/>
</dbReference>
<evidence type="ECO:0000256" key="3">
    <source>
        <dbReference type="ARBA" id="ARBA00022475"/>
    </source>
</evidence>
<name>A0A1H6QHK1_9FLAO</name>
<accession>A0A1H6QHK1</accession>
<comment type="subcellular location">
    <subcellularLocation>
        <location evidence="1">Cell inner membrane</location>
        <topology evidence="1">Multi-pass membrane protein</topology>
    </subcellularLocation>
</comment>
<keyword evidence="3" id="KW-1003">Cell membrane</keyword>
<evidence type="ECO:0000256" key="1">
    <source>
        <dbReference type="ARBA" id="ARBA00004429"/>
    </source>
</evidence>
<keyword evidence="11" id="KW-1185">Reference proteome</keyword>
<protein>
    <submittedName>
        <fullName evidence="10">Uncharacterized protein</fullName>
    </submittedName>
</protein>
<evidence type="ECO:0000256" key="8">
    <source>
        <dbReference type="ARBA" id="ARBA00035655"/>
    </source>
</evidence>
<evidence type="ECO:0000256" key="2">
    <source>
        <dbReference type="ARBA" id="ARBA00022448"/>
    </source>
</evidence>
<dbReference type="STRING" id="402734.SAMN05660918_0429"/>
<keyword evidence="5 9" id="KW-0812">Transmembrane</keyword>
<comment type="similarity">
    <text evidence="8">Belongs to the TsuA/YedE (TC 9.B.102) family.</text>
</comment>
<dbReference type="EMBL" id="FNYA01000001">
    <property type="protein sequence ID" value="SEI41376.1"/>
    <property type="molecule type" value="Genomic_DNA"/>
</dbReference>
<feature type="transmembrane region" description="Helical" evidence="9">
    <location>
        <begin position="198"/>
        <end position="220"/>
    </location>
</feature>
<dbReference type="Proteomes" id="UP000199702">
    <property type="component" value="Unassembled WGS sequence"/>
</dbReference>
<feature type="transmembrane region" description="Helical" evidence="9">
    <location>
        <begin position="42"/>
        <end position="62"/>
    </location>
</feature>
<evidence type="ECO:0000256" key="7">
    <source>
        <dbReference type="ARBA" id="ARBA00023136"/>
    </source>
</evidence>
<organism evidence="10 11">
    <name type="scientific">Flavobacterium terrigena</name>
    <dbReference type="NCBI Taxonomy" id="402734"/>
    <lineage>
        <taxon>Bacteria</taxon>
        <taxon>Pseudomonadati</taxon>
        <taxon>Bacteroidota</taxon>
        <taxon>Flavobacteriia</taxon>
        <taxon>Flavobacteriales</taxon>
        <taxon>Flavobacteriaceae</taxon>
        <taxon>Flavobacterium</taxon>
    </lineage>
</organism>
<dbReference type="InterPro" id="IPR007272">
    <property type="entry name" value="Sulf_transp_TsuA/YedE"/>
</dbReference>
<evidence type="ECO:0000256" key="5">
    <source>
        <dbReference type="ARBA" id="ARBA00022692"/>
    </source>
</evidence>
<reference evidence="11" key="1">
    <citation type="submission" date="2016-10" db="EMBL/GenBank/DDBJ databases">
        <authorList>
            <person name="Varghese N."/>
            <person name="Submissions S."/>
        </authorList>
    </citation>
    <scope>NUCLEOTIDE SEQUENCE [LARGE SCALE GENOMIC DNA]</scope>
    <source>
        <strain evidence="11">DSM 17934</strain>
    </source>
</reference>
<dbReference type="PANTHER" id="PTHR30574:SF1">
    <property type="entry name" value="SULPHUR TRANSPORT DOMAIN-CONTAINING PROTEIN"/>
    <property type="match status" value="1"/>
</dbReference>
<evidence type="ECO:0000313" key="10">
    <source>
        <dbReference type="EMBL" id="SEI41376.1"/>
    </source>
</evidence>
<feature type="transmembrane region" description="Helical" evidence="9">
    <location>
        <begin position="96"/>
        <end position="116"/>
    </location>
</feature>